<keyword evidence="1" id="KW-0732">Signal</keyword>
<evidence type="ECO:0000313" key="4">
    <source>
        <dbReference type="Proteomes" id="UP001221558"/>
    </source>
</evidence>
<dbReference type="SUPFAM" id="SSF50156">
    <property type="entry name" value="PDZ domain-like"/>
    <property type="match status" value="1"/>
</dbReference>
<dbReference type="InterPro" id="IPR001969">
    <property type="entry name" value="Aspartic_peptidase_AS"/>
</dbReference>
<dbReference type="InterPro" id="IPR036034">
    <property type="entry name" value="PDZ_sf"/>
</dbReference>
<dbReference type="InterPro" id="IPR021109">
    <property type="entry name" value="Peptidase_aspartic_dom_sf"/>
</dbReference>
<keyword evidence="3" id="KW-0378">Hydrolase</keyword>
<keyword evidence="4" id="KW-1185">Reference proteome</keyword>
<dbReference type="CDD" id="cd05483">
    <property type="entry name" value="retropepsin_like_bacteria"/>
    <property type="match status" value="1"/>
</dbReference>
<sequence>MKKNTLTLYRLLLCSLTLLFGLQANAQKVTSGSMVSTNFCDTIPFEYVKNKIIIKAVVNNRVGRFILDTGAPFLISSSFQEALQLDAAKKQKVTDVSGKTQDIAMVSIDNLTLGSTKFSNTTALVYDNDSNIYLTCSGVDGLIGSVIFKHTVLHIDVEKKIIVLSHENDLARSGDNAIKLKQDATGRPFINVNVGGKHPVHALFDSGSNKFCTLAIKTLTKLAQKNGAHILHTGHGAASAGLFGNSDQGAEYRVSIPTFSLGSFSLADVVTTASEHKKTDAVGMSLAEYGSVTIDYLKKRFYFKPYQTTAQFKPPIFFGFSILLNDGKPVISVVYDNSPADQAGLKIGQELVQVDELDLTNLPDICSVYLDPLFNKDKTTITVRNADGKTETVHLTAQ</sequence>
<dbReference type="Pfam" id="PF17820">
    <property type="entry name" value="PDZ_6"/>
    <property type="match status" value="1"/>
</dbReference>
<proteinExistence type="predicted"/>
<dbReference type="RefSeq" id="WP_274266265.1">
    <property type="nucleotide sequence ID" value="NZ_CP117880.1"/>
</dbReference>
<dbReference type="Proteomes" id="UP001221558">
    <property type="component" value="Chromosome"/>
</dbReference>
<name>A0ABY7WD06_9SPHI</name>
<dbReference type="GO" id="GO:0008233">
    <property type="term" value="F:peptidase activity"/>
    <property type="evidence" value="ECO:0007669"/>
    <property type="project" value="UniProtKB-KW"/>
</dbReference>
<dbReference type="SMART" id="SM00228">
    <property type="entry name" value="PDZ"/>
    <property type="match status" value="1"/>
</dbReference>
<evidence type="ECO:0000259" key="2">
    <source>
        <dbReference type="SMART" id="SM00228"/>
    </source>
</evidence>
<organism evidence="3 4">
    <name type="scientific">Sphingobacterium oryzagri</name>
    <dbReference type="NCBI Taxonomy" id="3025669"/>
    <lineage>
        <taxon>Bacteria</taxon>
        <taxon>Pseudomonadati</taxon>
        <taxon>Bacteroidota</taxon>
        <taxon>Sphingobacteriia</taxon>
        <taxon>Sphingobacteriales</taxon>
        <taxon>Sphingobacteriaceae</taxon>
        <taxon>Sphingobacterium</taxon>
    </lineage>
</organism>
<feature type="signal peptide" evidence="1">
    <location>
        <begin position="1"/>
        <end position="26"/>
    </location>
</feature>
<dbReference type="InterPro" id="IPR034122">
    <property type="entry name" value="Retropepsin-like_bacterial"/>
</dbReference>
<dbReference type="InterPro" id="IPR041489">
    <property type="entry name" value="PDZ_6"/>
</dbReference>
<dbReference type="Gene3D" id="2.40.70.10">
    <property type="entry name" value="Acid Proteases"/>
    <property type="match status" value="2"/>
</dbReference>
<evidence type="ECO:0000313" key="3">
    <source>
        <dbReference type="EMBL" id="WDF67537.1"/>
    </source>
</evidence>
<dbReference type="PROSITE" id="PS00141">
    <property type="entry name" value="ASP_PROTEASE"/>
    <property type="match status" value="1"/>
</dbReference>
<dbReference type="Pfam" id="PF13650">
    <property type="entry name" value="Asp_protease_2"/>
    <property type="match status" value="1"/>
</dbReference>
<dbReference type="Gene3D" id="2.30.42.10">
    <property type="match status" value="1"/>
</dbReference>
<reference evidence="3 4" key="1">
    <citation type="submission" date="2023-02" db="EMBL/GenBank/DDBJ databases">
        <title>Genome sequence of Sphingobacterium sp. KACC 22765.</title>
        <authorList>
            <person name="Kim S."/>
            <person name="Heo J."/>
            <person name="Kwon S.-W."/>
        </authorList>
    </citation>
    <scope>NUCLEOTIDE SEQUENCE [LARGE SCALE GENOMIC DNA]</scope>
    <source>
        <strain evidence="3 4">KACC 22765</strain>
    </source>
</reference>
<dbReference type="InterPro" id="IPR001478">
    <property type="entry name" value="PDZ"/>
</dbReference>
<evidence type="ECO:0000256" key="1">
    <source>
        <dbReference type="SAM" id="SignalP"/>
    </source>
</evidence>
<keyword evidence="3" id="KW-0645">Protease</keyword>
<accession>A0ABY7WD06</accession>
<dbReference type="EMBL" id="CP117880">
    <property type="protein sequence ID" value="WDF67537.1"/>
    <property type="molecule type" value="Genomic_DNA"/>
</dbReference>
<feature type="domain" description="PDZ" evidence="2">
    <location>
        <begin position="316"/>
        <end position="387"/>
    </location>
</feature>
<dbReference type="GO" id="GO:0006508">
    <property type="term" value="P:proteolysis"/>
    <property type="evidence" value="ECO:0007669"/>
    <property type="project" value="UniProtKB-KW"/>
</dbReference>
<feature type="chain" id="PRO_5046919869" evidence="1">
    <location>
        <begin position="27"/>
        <end position="398"/>
    </location>
</feature>
<protein>
    <submittedName>
        <fullName evidence="3">Aspartyl protease family protein</fullName>
    </submittedName>
</protein>
<gene>
    <name evidence="3" type="ORF">PQ465_14655</name>
</gene>